<dbReference type="SMART" id="SM00217">
    <property type="entry name" value="WAP"/>
    <property type="match status" value="1"/>
</dbReference>
<feature type="domain" description="PLAC" evidence="9">
    <location>
        <begin position="1951"/>
        <end position="1990"/>
    </location>
</feature>
<dbReference type="SUPFAM" id="SSF82895">
    <property type="entry name" value="TSP-1 type 1 repeat"/>
    <property type="match status" value="7"/>
</dbReference>
<dbReference type="Gene3D" id="2.20.100.10">
    <property type="entry name" value="Thrombospondin type-1 (TSP1) repeat"/>
    <property type="match status" value="5"/>
</dbReference>
<evidence type="ECO:0000256" key="3">
    <source>
        <dbReference type="ARBA" id="ARBA00022525"/>
    </source>
</evidence>
<dbReference type="InterPro" id="IPR013098">
    <property type="entry name" value="Ig_I-set"/>
</dbReference>
<dbReference type="InterPro" id="IPR036880">
    <property type="entry name" value="Kunitz_BPTI_sf"/>
</dbReference>
<evidence type="ECO:0000313" key="12">
    <source>
        <dbReference type="RefSeq" id="XP_022240200.1"/>
    </source>
</evidence>
<feature type="domain" description="BPTI/Kunitz inhibitor" evidence="7">
    <location>
        <begin position="1452"/>
        <end position="1502"/>
    </location>
</feature>
<dbReference type="Gene3D" id="4.10.410.10">
    <property type="entry name" value="Pancreatic trypsin inhibitor Kunitz domain"/>
    <property type="match status" value="5"/>
</dbReference>
<comment type="subcellular location">
    <subcellularLocation>
        <location evidence="2">Secreted</location>
    </subcellularLocation>
</comment>
<dbReference type="PROSITE" id="PS50092">
    <property type="entry name" value="TSP1"/>
    <property type="match status" value="6"/>
</dbReference>
<dbReference type="Gene3D" id="2.60.120.830">
    <property type="match status" value="1"/>
</dbReference>
<evidence type="ECO:0000313" key="11">
    <source>
        <dbReference type="Proteomes" id="UP000694941"/>
    </source>
</evidence>
<evidence type="ECO:0000259" key="9">
    <source>
        <dbReference type="PROSITE" id="PS50900"/>
    </source>
</evidence>
<dbReference type="InterPro" id="IPR010294">
    <property type="entry name" value="ADAMTS_spacer1"/>
</dbReference>
<dbReference type="SUPFAM" id="SSF48726">
    <property type="entry name" value="Immunoglobulin"/>
    <property type="match status" value="1"/>
</dbReference>
<feature type="domain" description="BPTI/Kunitz inhibitor" evidence="7">
    <location>
        <begin position="1658"/>
        <end position="1708"/>
    </location>
</feature>
<dbReference type="InterPro" id="IPR003599">
    <property type="entry name" value="Ig_sub"/>
</dbReference>
<evidence type="ECO:0000256" key="4">
    <source>
        <dbReference type="ARBA" id="ARBA00022729"/>
    </source>
</evidence>
<dbReference type="GeneID" id="106458309"/>
<dbReference type="SMART" id="SM00408">
    <property type="entry name" value="IGc2"/>
    <property type="match status" value="1"/>
</dbReference>
<dbReference type="PROSITE" id="PS50835">
    <property type="entry name" value="IG_LIKE"/>
    <property type="match status" value="1"/>
</dbReference>
<keyword evidence="11" id="KW-1185">Reference proteome</keyword>
<feature type="domain" description="BPTI/Kunitz inhibitor" evidence="7">
    <location>
        <begin position="1522"/>
        <end position="1572"/>
    </location>
</feature>
<dbReference type="CDD" id="cd22639">
    <property type="entry name" value="Kunitz_papilin_lacunin-like"/>
    <property type="match status" value="1"/>
</dbReference>
<evidence type="ECO:0000256" key="5">
    <source>
        <dbReference type="ARBA" id="ARBA00022737"/>
    </source>
</evidence>
<dbReference type="Pfam" id="PF00090">
    <property type="entry name" value="TSP_1"/>
    <property type="match status" value="1"/>
</dbReference>
<dbReference type="PROSITE" id="PS50279">
    <property type="entry name" value="BPTI_KUNITZ_2"/>
    <property type="match status" value="5"/>
</dbReference>
<dbReference type="InterPro" id="IPR036645">
    <property type="entry name" value="Elafin-like_sf"/>
</dbReference>
<feature type="domain" description="WAP" evidence="10">
    <location>
        <begin position="1798"/>
        <end position="1853"/>
    </location>
</feature>
<dbReference type="InterPro" id="IPR000884">
    <property type="entry name" value="TSP1_rpt"/>
</dbReference>
<gene>
    <name evidence="12" type="primary">LOC106458309</name>
</gene>
<dbReference type="InterPro" id="IPR050439">
    <property type="entry name" value="ADAMTS_ADAMTS-like"/>
</dbReference>
<dbReference type="Pfam" id="PF19030">
    <property type="entry name" value="TSP1_ADAMTS"/>
    <property type="match status" value="6"/>
</dbReference>
<evidence type="ECO:0000256" key="6">
    <source>
        <dbReference type="ARBA" id="ARBA00023157"/>
    </source>
</evidence>
<dbReference type="Pfam" id="PF08686">
    <property type="entry name" value="PLAC"/>
    <property type="match status" value="1"/>
</dbReference>
<dbReference type="InterPro" id="IPR003598">
    <property type="entry name" value="Ig_sub2"/>
</dbReference>
<dbReference type="PRINTS" id="PR01857">
    <property type="entry name" value="ADAMTSFAMILY"/>
</dbReference>
<dbReference type="SUPFAM" id="SSF57256">
    <property type="entry name" value="Elafin-like"/>
    <property type="match status" value="1"/>
</dbReference>
<evidence type="ECO:0000256" key="1">
    <source>
        <dbReference type="ARBA" id="ARBA00002878"/>
    </source>
</evidence>
<dbReference type="InterPro" id="IPR036179">
    <property type="entry name" value="Ig-like_dom_sf"/>
</dbReference>
<dbReference type="RefSeq" id="XP_022240200.1">
    <property type="nucleotide sequence ID" value="XM_022384492.1"/>
</dbReference>
<sequence>MCHMLSPVQLMVMSMCHLNRTQRMAHVHHSQLNKTQHMDTLHHNQVNRTQHMAHIHHNQVNRTQRMAHVHHSQVNRTQHMAHIHHNQVNRTQTFCEHLYDSVCHGASGQQLSVTMNLRHERHKLQHSFSSENETWGTNISSEESGPWSNWTDSNGCSRTCGGGISVLTRKCLKNRNNTRPCTGPSKMYISCNVQKCPEGSRDFREHQCASFNNHPFHGKYYTWEPFYDPSNPCELNCKRKGETSSYRLADKVINGTPCGNESKGVCVEGECLMVGCDITEGWKEQCGICYWNGNGCGLVEGLFNKVYLRKGYNTVVQIPKGALNIKISETGSSPNYLALRNLTGHYYLNGDWRINTPGNYPIGGTIFRYTRRSDGLSSVERMEASGPTTESLVIVLLFQDNNRGINYKYFLPTTINSSGSTEFIWKTGDFGECSKTCGNGVQVRSVNCVSKKRSYIVLEALCDISFKPFSHRPCHVESCQASWHVGKWEACSGPCGHEVQPRVVYCQRTFQNNTIVVGDKICEEDVGPKPNMLQTCPLGKPCPEWHSESWSPCDKLCGEGVQTRRVTCRRNRTIEPDLSCDVNLKPAVRQTCNLGPCEGLEWILSEWSGCDHSCGLSLESRHALCSNEFGNVFPREMCDTNRAPEVTKPCGELQPCETLWFSAEWTQCSAKCGLGVQTRTVFCGLWENNEITKFSEDSCKLDKKPSVIQNCTLGPCPPSWFAGPWNRCSVPCGGGEKTRKVFCIQNDHEVPENHCDPAVRPFHRELCNMHSCDEDEVMILGGCKKTRYGCCPDGITPAGPNMDNCPQPHSIPGGCQTTEFGCCQDGISIAQGPFKFGCIALSSCTETKFGCCPDGLTPALNETGGCPLIESCSQTRYGCCPDKLTPASGPNFDGCSGISSVIECAKTEFGCCDDGTTSALGPHYLGCEVGISSGENCNESPYGCCSDGLTPATGPNGQGCSETPGSLFNFTEEQLYHECKSSEFGCCPDGISAATGPSYTGCDEIEGSGDILTDCHNTLFGCCPDNQRFAKGPESEGCDDDKTSKKEKCSDSKFGCCPDKVSPAEGPNGQGCKITNNTDCRISPFGCCPDGKSIASGPSYHGCSCQTFPFGCCQDGLLPAGGPNFQGCVCELMRYGCCPDGMTPAKGPNQEGCDCERSKFGCCPDATTMARGLNYQGCPCNTFPHGCCFDNITPAVGPDLQGCPCKTFPHGCCPDEKTMAEGPHFEGCPCNSMPYGCCPDEKTMAEGPHFEGCPCNSMPYGCCPDEKTMAEGPHFEGCPCNSMPYGCCPDEKTMAEGPRFEGCHCSTMPHGCCPDKKTRAEGPHYKGCPCSSMSYGCCPDEKTPAEGPQFEGCPCSSMPFGCCLDAKTAALGPDYKGCSQVTLTGISSYEEVCSLPKEKGPCRNFTVKWFFDVNYGGCIRFWYGGCGGNKNQFMSEVECEATCTKPAGIEVCSLSKEVGNCHDFTERWFYDQNYGRCLVFLYSGCNGNRNNFASLEECEKSCPTDDTKIEKQEEGTFKTEFCFESKDPGPCLNTELRWYYSHEDGVCRDFYYGGCLGNKNRFYSMEECENKCGRSQDICQLPKVRGPCSGSFPQWYYNSSLDECLEFPFGGCQGNGNRFHDKDACENRCKKKKIPLDGSGLYGRVKSQGVKTFVTSACQLPVNVGSCDEAHAFWFFDPESLQCLPFLYTGCEGNENRFQSYEICMQICLDTTAALPPTAPSVLPSTVHTSYERLCPPSNCGQLKCAHGKEEFHTWQGCRSCRCSDPCQLHNCPSGQRCVVEMYQLAYTQTRHMPTCREVAKPGRCSLTQDFMADQPVTISRPECWNHCQDDADCKGHMKCCFDGCSKICVDPILRAKLNVEVSFETRNPTVGSRLQIDCKVNGSQNPIVAWYFGNDTFPLSNNSHHRLLANNTLVIHTAQVSDSGEYTCIAANYQTEAMASVILKVEESLTSPECTDSPFFANCDIIVKVRYCSNRYYGQFCCRSCTLAGQPPQQP</sequence>
<comment type="function">
    <text evidence="1">Has antibacterial activity.</text>
</comment>
<proteinExistence type="predicted"/>
<dbReference type="PRINTS" id="PR00759">
    <property type="entry name" value="BASICPTASE"/>
</dbReference>
<dbReference type="SMART" id="SM00409">
    <property type="entry name" value="IG"/>
    <property type="match status" value="1"/>
</dbReference>
<dbReference type="InterPro" id="IPR013783">
    <property type="entry name" value="Ig-like_fold"/>
</dbReference>
<keyword evidence="4" id="KW-0732">Signal</keyword>
<dbReference type="Pfam" id="PF05986">
    <property type="entry name" value="ADAMTS_spacer1"/>
    <property type="match status" value="1"/>
</dbReference>
<dbReference type="PANTHER" id="PTHR13723">
    <property type="entry name" value="ADAMTS A DISINTEGRIN AND METALLOPROTEASE WITH THROMBOSPONDIN MOTIFS PROTEASE"/>
    <property type="match status" value="1"/>
</dbReference>
<dbReference type="InterPro" id="IPR036383">
    <property type="entry name" value="TSP1_rpt_sf"/>
</dbReference>
<dbReference type="SMART" id="SM00131">
    <property type="entry name" value="KU"/>
    <property type="match status" value="5"/>
</dbReference>
<dbReference type="Pfam" id="PF07679">
    <property type="entry name" value="I-set"/>
    <property type="match status" value="1"/>
</dbReference>
<dbReference type="InterPro" id="IPR007110">
    <property type="entry name" value="Ig-like_dom"/>
</dbReference>
<dbReference type="CDD" id="cd00109">
    <property type="entry name" value="Kunitz-type"/>
    <property type="match status" value="4"/>
</dbReference>
<dbReference type="PROSITE" id="PS50900">
    <property type="entry name" value="PLAC"/>
    <property type="match status" value="1"/>
</dbReference>
<name>A0ABM1S995_LIMPO</name>
<dbReference type="InterPro" id="IPR008197">
    <property type="entry name" value="WAP_dom"/>
</dbReference>
<feature type="domain" description="Ig-like" evidence="8">
    <location>
        <begin position="1852"/>
        <end position="1951"/>
    </location>
</feature>
<feature type="domain" description="BPTI/Kunitz inhibitor" evidence="7">
    <location>
        <begin position="1579"/>
        <end position="1629"/>
    </location>
</feature>
<dbReference type="Gene3D" id="2.60.40.10">
    <property type="entry name" value="Immunoglobulins"/>
    <property type="match status" value="1"/>
</dbReference>
<dbReference type="InterPro" id="IPR013273">
    <property type="entry name" value="ADAMTS/ADAMTS-like"/>
</dbReference>
<evidence type="ECO:0000259" key="8">
    <source>
        <dbReference type="PROSITE" id="PS50835"/>
    </source>
</evidence>
<reference evidence="12" key="1">
    <citation type="submission" date="2025-08" db="UniProtKB">
        <authorList>
            <consortium name="RefSeq"/>
        </authorList>
    </citation>
    <scope>IDENTIFICATION</scope>
    <source>
        <tissue evidence="12">Muscle</tissue>
    </source>
</reference>
<dbReference type="PROSITE" id="PS00280">
    <property type="entry name" value="BPTI_KUNITZ_1"/>
    <property type="match status" value="3"/>
</dbReference>
<evidence type="ECO:0000256" key="2">
    <source>
        <dbReference type="ARBA" id="ARBA00004613"/>
    </source>
</evidence>
<accession>A0ABM1S995</accession>
<dbReference type="SUPFAM" id="SSF57362">
    <property type="entry name" value="BPTI-like"/>
    <property type="match status" value="5"/>
</dbReference>
<dbReference type="Pfam" id="PF00014">
    <property type="entry name" value="Kunitz_BPTI"/>
    <property type="match status" value="5"/>
</dbReference>
<dbReference type="InterPro" id="IPR020901">
    <property type="entry name" value="Prtase_inh_Kunz-CS"/>
</dbReference>
<organism evidence="11 12">
    <name type="scientific">Limulus polyphemus</name>
    <name type="common">Atlantic horseshoe crab</name>
    <dbReference type="NCBI Taxonomy" id="6850"/>
    <lineage>
        <taxon>Eukaryota</taxon>
        <taxon>Metazoa</taxon>
        <taxon>Ecdysozoa</taxon>
        <taxon>Arthropoda</taxon>
        <taxon>Chelicerata</taxon>
        <taxon>Merostomata</taxon>
        <taxon>Xiphosura</taxon>
        <taxon>Limulidae</taxon>
        <taxon>Limulus</taxon>
    </lineage>
</organism>
<keyword evidence="3" id="KW-0964">Secreted</keyword>
<dbReference type="PANTHER" id="PTHR13723:SF281">
    <property type="entry name" value="PAPILIN"/>
    <property type="match status" value="1"/>
</dbReference>
<keyword evidence="5" id="KW-0677">Repeat</keyword>
<dbReference type="SMART" id="SM00209">
    <property type="entry name" value="TSP1"/>
    <property type="match status" value="7"/>
</dbReference>
<dbReference type="InterPro" id="IPR010909">
    <property type="entry name" value="PLAC"/>
</dbReference>
<dbReference type="PROSITE" id="PS51390">
    <property type="entry name" value="WAP"/>
    <property type="match status" value="1"/>
</dbReference>
<dbReference type="CDD" id="cd00199">
    <property type="entry name" value="WAP"/>
    <property type="match status" value="1"/>
</dbReference>
<keyword evidence="6" id="KW-1015">Disulfide bond</keyword>
<evidence type="ECO:0000259" key="7">
    <source>
        <dbReference type="PROSITE" id="PS50279"/>
    </source>
</evidence>
<dbReference type="Proteomes" id="UP000694941">
    <property type="component" value="Unplaced"/>
</dbReference>
<dbReference type="InterPro" id="IPR002223">
    <property type="entry name" value="Kunitz_BPTI"/>
</dbReference>
<feature type="domain" description="BPTI/Kunitz inhibitor" evidence="7">
    <location>
        <begin position="1393"/>
        <end position="1443"/>
    </location>
</feature>
<evidence type="ECO:0000259" key="10">
    <source>
        <dbReference type="PROSITE" id="PS51390"/>
    </source>
</evidence>
<protein>
    <submittedName>
        <fullName evidence="12">Papilin-like</fullName>
    </submittedName>
</protein>